<dbReference type="AlphaFoldDB" id="A0A813HRL6"/>
<gene>
    <name evidence="1" type="ORF">PGLA2088_LOCUS2214</name>
</gene>
<sequence length="137" mass="15042">SFKPGGGNANAACQFLHEEVSSLKAAMPRQQCQPVHEEVSSLKVCTPASPPPASRRRLRRVEDLSEVAVPQGLKSSQRLAVLSEVAVPQRLKSPQRFADLSEVAVPQRLKSPQRFAAPQKKWISPPKQWGGIIELDD</sequence>
<comment type="caution">
    <text evidence="1">The sequence shown here is derived from an EMBL/GenBank/DDBJ whole genome shotgun (WGS) entry which is preliminary data.</text>
</comment>
<dbReference type="EMBL" id="CAJNNW010001764">
    <property type="protein sequence ID" value="CAE8640801.1"/>
    <property type="molecule type" value="Genomic_DNA"/>
</dbReference>
<protein>
    <submittedName>
        <fullName evidence="1">Uncharacterized protein</fullName>
    </submittedName>
</protein>
<accession>A0A813HRL6</accession>
<evidence type="ECO:0000313" key="1">
    <source>
        <dbReference type="EMBL" id="CAE8640801.1"/>
    </source>
</evidence>
<proteinExistence type="predicted"/>
<name>A0A813HRL6_POLGL</name>
<dbReference type="Proteomes" id="UP000626109">
    <property type="component" value="Unassembled WGS sequence"/>
</dbReference>
<organism evidence="1 2">
    <name type="scientific">Polarella glacialis</name>
    <name type="common">Dinoflagellate</name>
    <dbReference type="NCBI Taxonomy" id="89957"/>
    <lineage>
        <taxon>Eukaryota</taxon>
        <taxon>Sar</taxon>
        <taxon>Alveolata</taxon>
        <taxon>Dinophyceae</taxon>
        <taxon>Suessiales</taxon>
        <taxon>Suessiaceae</taxon>
        <taxon>Polarella</taxon>
    </lineage>
</organism>
<reference evidence="1" key="1">
    <citation type="submission" date="2021-02" db="EMBL/GenBank/DDBJ databases">
        <authorList>
            <person name="Dougan E. K."/>
            <person name="Rhodes N."/>
            <person name="Thang M."/>
            <person name="Chan C."/>
        </authorList>
    </citation>
    <scope>NUCLEOTIDE SEQUENCE</scope>
</reference>
<evidence type="ECO:0000313" key="2">
    <source>
        <dbReference type="Proteomes" id="UP000626109"/>
    </source>
</evidence>
<feature type="non-terminal residue" evidence="1">
    <location>
        <position position="1"/>
    </location>
</feature>